<keyword evidence="4" id="KW-0472">Membrane</keyword>
<keyword evidence="8" id="KW-1185">Reference proteome</keyword>
<evidence type="ECO:0000256" key="2">
    <source>
        <dbReference type="ARBA" id="ARBA00022692"/>
    </source>
</evidence>
<evidence type="ECO:0000256" key="3">
    <source>
        <dbReference type="ARBA" id="ARBA00022989"/>
    </source>
</evidence>
<feature type="signal peptide" evidence="5">
    <location>
        <begin position="1"/>
        <end position="25"/>
    </location>
</feature>
<keyword evidence="2" id="KW-0812">Transmembrane</keyword>
<gene>
    <name evidence="7" type="ORF">QM524_03865</name>
</gene>
<feature type="chain" id="PRO_5046193841" evidence="5">
    <location>
        <begin position="26"/>
        <end position="283"/>
    </location>
</feature>
<dbReference type="Pfam" id="PF13675">
    <property type="entry name" value="PilJ"/>
    <property type="match status" value="1"/>
</dbReference>
<evidence type="ECO:0000259" key="6">
    <source>
        <dbReference type="Pfam" id="PF13675"/>
    </source>
</evidence>
<dbReference type="InterPro" id="IPR029095">
    <property type="entry name" value="NarX-like_N"/>
</dbReference>
<dbReference type="RefSeq" id="WP_283343579.1">
    <property type="nucleotide sequence ID" value="NZ_JASHIF010000002.1"/>
</dbReference>
<name>A0ABT6Y5E0_9BACT</name>
<evidence type="ECO:0000256" key="5">
    <source>
        <dbReference type="SAM" id="SignalP"/>
    </source>
</evidence>
<dbReference type="Proteomes" id="UP001236507">
    <property type="component" value="Unassembled WGS sequence"/>
</dbReference>
<evidence type="ECO:0000256" key="1">
    <source>
        <dbReference type="ARBA" id="ARBA00004141"/>
    </source>
</evidence>
<evidence type="ECO:0000256" key="4">
    <source>
        <dbReference type="ARBA" id="ARBA00023136"/>
    </source>
</evidence>
<evidence type="ECO:0000313" key="8">
    <source>
        <dbReference type="Proteomes" id="UP001236507"/>
    </source>
</evidence>
<sequence>MKSIILTLLISISSLTLLIAQNTTASESGNQISLGAAVNIAGKQRMLTQRMAKDFVYIGMNIHTELATRERASSIILFEENFKVLSGFAPSEKIKAHLIKEEVLWKEYKKLIIAETTKDNAALILEKNTAVLTACDELVKAYVEYAGTLPKQPNSEGATILSIAENTNTAGRQRMLSQRLTFYYAAYVWGITEQFPTEKIKSFAEFIQQNFSKLIISEVNTTDIDDALANVIADWREVEERCTKDNCYTFENKGMDVAQVFKVTSNILQKMDKITGMYAKLLE</sequence>
<dbReference type="EMBL" id="JASHIF010000002">
    <property type="protein sequence ID" value="MDI9858343.1"/>
    <property type="molecule type" value="Genomic_DNA"/>
</dbReference>
<keyword evidence="3" id="KW-1133">Transmembrane helix</keyword>
<proteinExistence type="predicted"/>
<accession>A0ABT6Y5E0</accession>
<evidence type="ECO:0000313" key="7">
    <source>
        <dbReference type="EMBL" id="MDI9858343.1"/>
    </source>
</evidence>
<reference evidence="7 8" key="1">
    <citation type="submission" date="2023-05" db="EMBL/GenBank/DDBJ databases">
        <title>Novel species of genus Flectobacillus isolated from stream in China.</title>
        <authorList>
            <person name="Lu H."/>
        </authorList>
    </citation>
    <scope>NUCLEOTIDE SEQUENCE [LARGE SCALE GENOMIC DNA]</scope>
    <source>
        <strain evidence="7 8">KCTC 42575</strain>
    </source>
</reference>
<feature type="domain" description="NarX-like N-terminal" evidence="6">
    <location>
        <begin position="35"/>
        <end position="119"/>
    </location>
</feature>
<comment type="caution">
    <text evidence="7">The sequence shown here is derived from an EMBL/GenBank/DDBJ whole genome shotgun (WGS) entry which is preliminary data.</text>
</comment>
<organism evidence="7 8">
    <name type="scientific">Flectobacillus roseus</name>
    <dbReference type="NCBI Taxonomy" id="502259"/>
    <lineage>
        <taxon>Bacteria</taxon>
        <taxon>Pseudomonadati</taxon>
        <taxon>Bacteroidota</taxon>
        <taxon>Cytophagia</taxon>
        <taxon>Cytophagales</taxon>
        <taxon>Flectobacillaceae</taxon>
        <taxon>Flectobacillus</taxon>
    </lineage>
</organism>
<comment type="subcellular location">
    <subcellularLocation>
        <location evidence="1">Membrane</location>
        <topology evidence="1">Multi-pass membrane protein</topology>
    </subcellularLocation>
</comment>
<keyword evidence="5" id="KW-0732">Signal</keyword>
<protein>
    <submittedName>
        <fullName evidence="7">Type IV pili methyl-accepting chemotaxis transducer N-terminal domain-containing protein</fullName>
    </submittedName>
</protein>